<feature type="transmembrane region" description="Helical" evidence="1">
    <location>
        <begin position="84"/>
        <end position="103"/>
    </location>
</feature>
<dbReference type="EMBL" id="JANFNG010000002">
    <property type="protein sequence ID" value="MCQ4080051.1"/>
    <property type="molecule type" value="Genomic_DNA"/>
</dbReference>
<dbReference type="Proteomes" id="UP001057702">
    <property type="component" value="Unassembled WGS sequence"/>
</dbReference>
<reference evidence="3" key="1">
    <citation type="submission" date="2022-06" db="EMBL/GenBank/DDBJ databases">
        <title>Draft genome sequence of Streptomyces sp. RB6PN25 isolated from peat swamp forest in Thailand.</title>
        <authorList>
            <person name="Duangmal K."/>
            <person name="Klaysubun C."/>
        </authorList>
    </citation>
    <scope>NUCLEOTIDE SEQUENCE</scope>
    <source>
        <strain evidence="3">RB6PN25</strain>
    </source>
</reference>
<evidence type="ECO:0000313" key="3">
    <source>
        <dbReference type="EMBL" id="MCQ4080051.1"/>
    </source>
</evidence>
<evidence type="ECO:0000256" key="2">
    <source>
        <dbReference type="SAM" id="SignalP"/>
    </source>
</evidence>
<keyword evidence="1" id="KW-0472">Membrane</keyword>
<keyword evidence="1" id="KW-0812">Transmembrane</keyword>
<name>A0ABT1PQW0_9ACTN</name>
<gene>
    <name evidence="3" type="ORF">NGB36_05450</name>
</gene>
<protein>
    <recommendedName>
        <fullName evidence="5">Integral membrane protein</fullName>
    </recommendedName>
</protein>
<dbReference type="RefSeq" id="WP_255918912.1">
    <property type="nucleotide sequence ID" value="NZ_JANFNG010000002.1"/>
</dbReference>
<comment type="caution">
    <text evidence="3">The sequence shown here is derived from an EMBL/GenBank/DDBJ whole genome shotgun (WGS) entry which is preliminary data.</text>
</comment>
<feature type="signal peptide" evidence="2">
    <location>
        <begin position="1"/>
        <end position="26"/>
    </location>
</feature>
<keyword evidence="2" id="KW-0732">Signal</keyword>
<feature type="chain" id="PRO_5046116991" description="Integral membrane protein" evidence="2">
    <location>
        <begin position="27"/>
        <end position="111"/>
    </location>
</feature>
<sequence length="111" mass="10949">MQARRFVCAAIAAGVAVLAAAPVTSAAPVAGVPGRAAPPAAGPGSIVTVYDEPEHDDVRVIRQPRGGVRTGLGGSVRTSDPAEVAAGAALLVGAVSGAGIVVYRRRARRAA</sequence>
<evidence type="ECO:0000313" key="4">
    <source>
        <dbReference type="Proteomes" id="UP001057702"/>
    </source>
</evidence>
<evidence type="ECO:0000256" key="1">
    <source>
        <dbReference type="SAM" id="Phobius"/>
    </source>
</evidence>
<proteinExistence type="predicted"/>
<keyword evidence="4" id="KW-1185">Reference proteome</keyword>
<evidence type="ECO:0008006" key="5">
    <source>
        <dbReference type="Google" id="ProtNLM"/>
    </source>
</evidence>
<accession>A0ABT1PQW0</accession>
<organism evidence="3 4">
    <name type="scientific">Streptomyces humicola</name>
    <dbReference type="NCBI Taxonomy" id="2953240"/>
    <lineage>
        <taxon>Bacteria</taxon>
        <taxon>Bacillati</taxon>
        <taxon>Actinomycetota</taxon>
        <taxon>Actinomycetes</taxon>
        <taxon>Kitasatosporales</taxon>
        <taxon>Streptomycetaceae</taxon>
        <taxon>Streptomyces</taxon>
    </lineage>
</organism>
<keyword evidence="1" id="KW-1133">Transmembrane helix</keyword>